<evidence type="ECO:0000313" key="3">
    <source>
        <dbReference type="EMBL" id="GHD51315.1"/>
    </source>
</evidence>
<dbReference type="Proteomes" id="UP000630353">
    <property type="component" value="Unassembled WGS sequence"/>
</dbReference>
<feature type="region of interest" description="Disordered" evidence="1">
    <location>
        <begin position="1"/>
        <end position="24"/>
    </location>
</feature>
<dbReference type="AlphaFoldDB" id="A0A918XS23"/>
<dbReference type="EMBL" id="BMZS01000005">
    <property type="protein sequence ID" value="GHD51315.1"/>
    <property type="molecule type" value="Genomic_DNA"/>
</dbReference>
<reference evidence="3" key="1">
    <citation type="journal article" date="2014" name="Int. J. Syst. Evol. Microbiol.">
        <title>Complete genome sequence of Corynebacterium casei LMG S-19264T (=DSM 44701T), isolated from a smear-ripened cheese.</title>
        <authorList>
            <consortium name="US DOE Joint Genome Institute (JGI-PGF)"/>
            <person name="Walter F."/>
            <person name="Albersmeier A."/>
            <person name="Kalinowski J."/>
            <person name="Ruckert C."/>
        </authorList>
    </citation>
    <scope>NUCLEOTIDE SEQUENCE</scope>
    <source>
        <strain evidence="3">KCTC 42651</strain>
    </source>
</reference>
<dbReference type="InterPro" id="IPR009875">
    <property type="entry name" value="PilZ_domain"/>
</dbReference>
<dbReference type="RefSeq" id="WP_189990116.1">
    <property type="nucleotide sequence ID" value="NZ_BMZS01000005.1"/>
</dbReference>
<reference evidence="3" key="2">
    <citation type="submission" date="2020-09" db="EMBL/GenBank/DDBJ databases">
        <authorList>
            <person name="Sun Q."/>
            <person name="Kim S."/>
        </authorList>
    </citation>
    <scope>NUCLEOTIDE SEQUENCE</scope>
    <source>
        <strain evidence="3">KCTC 42651</strain>
    </source>
</reference>
<keyword evidence="4" id="KW-1185">Reference proteome</keyword>
<feature type="compositionally biased region" description="Basic and acidic residues" evidence="1">
    <location>
        <begin position="12"/>
        <end position="24"/>
    </location>
</feature>
<dbReference type="Pfam" id="PF07238">
    <property type="entry name" value="PilZ"/>
    <property type="match status" value="1"/>
</dbReference>
<evidence type="ECO:0000259" key="2">
    <source>
        <dbReference type="Pfam" id="PF07238"/>
    </source>
</evidence>
<proteinExistence type="predicted"/>
<organism evidence="3 4">
    <name type="scientific">Thalassobaculum fulvum</name>
    <dbReference type="NCBI Taxonomy" id="1633335"/>
    <lineage>
        <taxon>Bacteria</taxon>
        <taxon>Pseudomonadati</taxon>
        <taxon>Pseudomonadota</taxon>
        <taxon>Alphaproteobacteria</taxon>
        <taxon>Rhodospirillales</taxon>
        <taxon>Thalassobaculaceae</taxon>
        <taxon>Thalassobaculum</taxon>
    </lineage>
</organism>
<gene>
    <name evidence="3" type="ORF">GCM10017083_25600</name>
</gene>
<comment type="caution">
    <text evidence="3">The sequence shown here is derived from an EMBL/GenBank/DDBJ whole genome shotgun (WGS) entry which is preliminary data.</text>
</comment>
<accession>A0A918XS23</accession>
<sequence>MLAALSRSLFRPGRERPGPAADRRAEPRLRALGNAYLRIGRRDVPLIDWSRGGFCAQDAGDFAAGQFARFRVYIHGIQDPDPALSITVDAAILRIRDDRVAGRWLPVSRSDAKALAVFAARKAADRRWLIPTELSTIRRHHGRSAPFCAGHAIGFGE</sequence>
<evidence type="ECO:0000313" key="4">
    <source>
        <dbReference type="Proteomes" id="UP000630353"/>
    </source>
</evidence>
<name>A0A918XS23_9PROT</name>
<evidence type="ECO:0000256" key="1">
    <source>
        <dbReference type="SAM" id="MobiDB-lite"/>
    </source>
</evidence>
<dbReference type="GO" id="GO:0035438">
    <property type="term" value="F:cyclic-di-GMP binding"/>
    <property type="evidence" value="ECO:0007669"/>
    <property type="project" value="InterPro"/>
</dbReference>
<feature type="domain" description="PilZ" evidence="2">
    <location>
        <begin position="22"/>
        <end position="116"/>
    </location>
</feature>
<protein>
    <recommendedName>
        <fullName evidence="2">PilZ domain-containing protein</fullName>
    </recommendedName>
</protein>